<dbReference type="Pfam" id="PF13385">
    <property type="entry name" value="Laminin_G_3"/>
    <property type="match status" value="1"/>
</dbReference>
<keyword evidence="4" id="KW-1185">Reference proteome</keyword>
<gene>
    <name evidence="3" type="ORF">MN202_16805</name>
</gene>
<dbReference type="Pfam" id="PF20419">
    <property type="entry name" value="DUF6701"/>
    <property type="match status" value="1"/>
</dbReference>
<protein>
    <recommendedName>
        <fullName evidence="2">DUF6701 domain-containing protein</fullName>
    </recommendedName>
</protein>
<name>A0ABU8CBC0_9GAMM</name>
<dbReference type="SUPFAM" id="SSF49899">
    <property type="entry name" value="Concanavalin A-like lectins/glucanases"/>
    <property type="match status" value="2"/>
</dbReference>
<sequence>MKQLLLAGLMLLVLPLSAATYNLSSGSYPPCSTSWSVSGSTYRCSGNGRITLNSGDIVIANTNATLIANNGLSLNGVTIGTTTNRINVQSDYGSIDAVNTNTIWGNVSATSAAITLNNTTVNGTISTSGNITLTAGAVTGLVSSSNNTITTTNTNLAAGATALSGISVTGGTVAGSFVLLANNPLTFSGVTMTAGSISGASSVTVSNSQLGTAGSMINVNSNSDAITLSNNSVVYGVLQAPGYSTVNVQSGSQVYGQCLPNSTPANACVPYEVIPQARAHYPLDLCADVSNGVISDLIGNYPATGINIAAVADGQVLEAGDFSAAGNDYINVPAGALNGLANFSVSLWFRLDAGSGFRELFSASSNSSDTELELYINGSNEVRAGLKGSYHNFAGGSSSPVVGNNVWTQATLTRSGSQLCLYLNNQLVRCVSASSENLSVQRAAVGVWWRANGTRQDDFRGDIDEVLLFNQSLSQTQVSQMYQNQAAGNSFNGALRSSACQQCLADDFSGVLSPDNWVTARSSGNFTPSVVDGRLRLTQAAANQSTSATFQRLYPAADNLVVIEFDYYAWSPQGGTGADGVALILSDATITPQPGAFGGSLGYAQKGPGTDCPNCPGFAGGWLGIALDEYGNFSSATEGRNGGPGIRSQSVSVRGSAAGNYRYLTGTAANISPRIDVRSSNAAAPGHRYRITVDSRVAGQALVSVLRNTGSGFTEVIPAFNALSFPGQAPVPENFFLSFTGSTGGSNNNHELDNLSICALRSLPVGVLIDHFQLTHPAETVSCLAAPVEVKACLNNRCLDGADIYTDPVTVTLTASGNASWAGGNTVTLTNGVGTAYLRNPVIGANPEITVEAVSSVPAAKAFFRSRNRCIVGAGGAPCRIRFVNSGLIFAAVDGESALTHQTAGTSFNAVLRAIRTNTTTGACEARATGSQPVQLGFSCENPGSCITGQQYSVNGSPIAANAAASSANRSTVNLTFAANGSAPLAMNYTDVGQLSLHASLTLPEQLPDPAITLNGSSNAFVVRPHTLAVVQAMRQNGSANPGTTNAGDGFVAAGEAFDVVIESRNAAGVATPNFGREALRQLVSAAFDALEYPAGGSNGQLAEGQTNIALPAANGQQRVTDVSWNEVGSISLQARLNNDLYLGVADVSAKPASGVIGRFYPNTFSLDFASVLNSCRLQADVSDHFSYMSEQKLTVNYQLLATGVAGNTLHNYDAALYTDTAEMLVVAENNSVRLDAARLALNAAQWQHGVYTVAQTDAAFNRTTTPDGPFAALQFGLQVLPGSERDNRNFSTFTLGTDAVALNAPEQPLRMRYGRLLIQNTAGPEEEVLPLVFRSEYWNGSAFTPNLADNCSQINPALLANPPPNTTPLQFGGSVQTMLNGELAAGPVWIAPTGSAGNWLVEYQAPAHLRYQWRNPIAPARACDPALANQQQCPQADIMFGRFRGNPRQIFWRERFQ</sequence>
<evidence type="ECO:0000259" key="2">
    <source>
        <dbReference type="Pfam" id="PF20419"/>
    </source>
</evidence>
<dbReference type="Gene3D" id="2.60.120.200">
    <property type="match status" value="2"/>
</dbReference>
<feature type="signal peptide" evidence="1">
    <location>
        <begin position="1"/>
        <end position="18"/>
    </location>
</feature>
<dbReference type="EMBL" id="JALAAR010000017">
    <property type="protein sequence ID" value="MEH8018905.1"/>
    <property type="molecule type" value="Genomic_DNA"/>
</dbReference>
<evidence type="ECO:0000313" key="3">
    <source>
        <dbReference type="EMBL" id="MEH8018905.1"/>
    </source>
</evidence>
<comment type="caution">
    <text evidence="3">The sequence shown here is derived from an EMBL/GenBank/DDBJ whole genome shotgun (WGS) entry which is preliminary data.</text>
</comment>
<dbReference type="InterPro" id="IPR013320">
    <property type="entry name" value="ConA-like_dom_sf"/>
</dbReference>
<dbReference type="Proteomes" id="UP001375382">
    <property type="component" value="Unassembled WGS sequence"/>
</dbReference>
<proteinExistence type="predicted"/>
<organism evidence="3 4">
    <name type="scientific">Rheinheimera muenzenbergensis</name>
    <dbReference type="NCBI Taxonomy" id="1193628"/>
    <lineage>
        <taxon>Bacteria</taxon>
        <taxon>Pseudomonadati</taxon>
        <taxon>Pseudomonadota</taxon>
        <taxon>Gammaproteobacteria</taxon>
        <taxon>Chromatiales</taxon>
        <taxon>Chromatiaceae</taxon>
        <taxon>Rheinheimera</taxon>
    </lineage>
</organism>
<evidence type="ECO:0000313" key="4">
    <source>
        <dbReference type="Proteomes" id="UP001375382"/>
    </source>
</evidence>
<evidence type="ECO:0000256" key="1">
    <source>
        <dbReference type="SAM" id="SignalP"/>
    </source>
</evidence>
<dbReference type="RefSeq" id="WP_335737302.1">
    <property type="nucleotide sequence ID" value="NZ_JALAAR010000017.1"/>
</dbReference>
<feature type="domain" description="DUF6701" evidence="2">
    <location>
        <begin position="873"/>
        <end position="1456"/>
    </location>
</feature>
<dbReference type="InterPro" id="IPR035665">
    <property type="entry name" value="VcfQ_lectin"/>
</dbReference>
<reference evidence="3 4" key="1">
    <citation type="journal article" date="2023" name="Ecotoxicol. Environ. Saf.">
        <title>Mercury remediation potential of mercury-resistant strain Rheinheimera metallidurans sp. nov. isolated from a municipal waste dumping site.</title>
        <authorList>
            <person name="Yadav V."/>
            <person name="Manjhi A."/>
            <person name="Vadakedath N."/>
        </authorList>
    </citation>
    <scope>NUCLEOTIDE SEQUENCE [LARGE SCALE GENOMIC DNA]</scope>
    <source>
        <strain evidence="3 4">E-49</strain>
    </source>
</reference>
<dbReference type="InterPro" id="IPR046524">
    <property type="entry name" value="DUF6701"/>
</dbReference>
<keyword evidence="1" id="KW-0732">Signal</keyword>
<feature type="chain" id="PRO_5045293999" description="DUF6701 domain-containing protein" evidence="1">
    <location>
        <begin position="19"/>
        <end position="1458"/>
    </location>
</feature>
<dbReference type="CDD" id="cd06900">
    <property type="entry name" value="lectin_VcfQ"/>
    <property type="match status" value="1"/>
</dbReference>
<accession>A0ABU8CBC0</accession>